<sequence length="199" mass="22180">MAKGIKGLNNEEGVEVRVRKGIQEIVLQYFRSIFGYIHPTVDAMEELASKSIANRLKTFLDSLISPSQSAFVPGRFITDNVLVAYELNHFLKHKNRGKDGYVFLKLDVSKTYDHVEWGFHERVLGRLGFLERFVSLIMSCVSPVTFSFLLNGEQFGLMSSGLKINFHKSAMTASSIVAAGLKEELAGILGVAIVVKHDK</sequence>
<dbReference type="PANTHER" id="PTHR31635:SF196">
    <property type="entry name" value="REVERSE TRANSCRIPTASE DOMAIN-CONTAINING PROTEIN-RELATED"/>
    <property type="match status" value="1"/>
</dbReference>
<accession>A0AAW2JG75</accession>
<dbReference type="InterPro" id="IPR000477">
    <property type="entry name" value="RT_dom"/>
</dbReference>
<dbReference type="Pfam" id="PF00078">
    <property type="entry name" value="RVT_1"/>
    <property type="match status" value="1"/>
</dbReference>
<evidence type="ECO:0000313" key="2">
    <source>
        <dbReference type="EMBL" id="KAL0293484.1"/>
    </source>
</evidence>
<feature type="domain" description="Reverse transcriptase" evidence="1">
    <location>
        <begin position="49"/>
        <end position="160"/>
    </location>
</feature>
<name>A0AAW2JG75_SESRA</name>
<dbReference type="PANTHER" id="PTHR31635">
    <property type="entry name" value="REVERSE TRANSCRIPTASE DOMAIN-CONTAINING PROTEIN-RELATED"/>
    <property type="match status" value="1"/>
</dbReference>
<gene>
    <name evidence="2" type="ORF">Sradi_6935400</name>
</gene>
<comment type="caution">
    <text evidence="2">The sequence shown here is derived from an EMBL/GenBank/DDBJ whole genome shotgun (WGS) entry which is preliminary data.</text>
</comment>
<proteinExistence type="predicted"/>
<dbReference type="EMBL" id="JACGWJ010000304">
    <property type="protein sequence ID" value="KAL0293484.1"/>
    <property type="molecule type" value="Genomic_DNA"/>
</dbReference>
<dbReference type="AlphaFoldDB" id="A0AAW2JG75"/>
<organism evidence="2">
    <name type="scientific">Sesamum radiatum</name>
    <name type="common">Black benniseed</name>
    <dbReference type="NCBI Taxonomy" id="300843"/>
    <lineage>
        <taxon>Eukaryota</taxon>
        <taxon>Viridiplantae</taxon>
        <taxon>Streptophyta</taxon>
        <taxon>Embryophyta</taxon>
        <taxon>Tracheophyta</taxon>
        <taxon>Spermatophyta</taxon>
        <taxon>Magnoliopsida</taxon>
        <taxon>eudicotyledons</taxon>
        <taxon>Gunneridae</taxon>
        <taxon>Pentapetalae</taxon>
        <taxon>asterids</taxon>
        <taxon>lamiids</taxon>
        <taxon>Lamiales</taxon>
        <taxon>Pedaliaceae</taxon>
        <taxon>Sesamum</taxon>
    </lineage>
</organism>
<protein>
    <recommendedName>
        <fullName evidence="1">Reverse transcriptase domain-containing protein</fullName>
    </recommendedName>
</protein>
<reference evidence="2" key="2">
    <citation type="journal article" date="2024" name="Plant">
        <title>Genomic evolution and insights into agronomic trait innovations of Sesamum species.</title>
        <authorList>
            <person name="Miao H."/>
            <person name="Wang L."/>
            <person name="Qu L."/>
            <person name="Liu H."/>
            <person name="Sun Y."/>
            <person name="Le M."/>
            <person name="Wang Q."/>
            <person name="Wei S."/>
            <person name="Zheng Y."/>
            <person name="Lin W."/>
            <person name="Duan Y."/>
            <person name="Cao H."/>
            <person name="Xiong S."/>
            <person name="Wang X."/>
            <person name="Wei L."/>
            <person name="Li C."/>
            <person name="Ma Q."/>
            <person name="Ju M."/>
            <person name="Zhao R."/>
            <person name="Li G."/>
            <person name="Mu C."/>
            <person name="Tian Q."/>
            <person name="Mei H."/>
            <person name="Zhang T."/>
            <person name="Gao T."/>
            <person name="Zhang H."/>
        </authorList>
    </citation>
    <scope>NUCLEOTIDE SEQUENCE</scope>
    <source>
        <strain evidence="2">G02</strain>
    </source>
</reference>
<evidence type="ECO:0000259" key="1">
    <source>
        <dbReference type="Pfam" id="PF00078"/>
    </source>
</evidence>
<reference evidence="2" key="1">
    <citation type="submission" date="2020-06" db="EMBL/GenBank/DDBJ databases">
        <authorList>
            <person name="Li T."/>
            <person name="Hu X."/>
            <person name="Zhang T."/>
            <person name="Song X."/>
            <person name="Zhang H."/>
            <person name="Dai N."/>
            <person name="Sheng W."/>
            <person name="Hou X."/>
            <person name="Wei L."/>
        </authorList>
    </citation>
    <scope>NUCLEOTIDE SEQUENCE</scope>
    <source>
        <strain evidence="2">G02</strain>
        <tissue evidence="2">Leaf</tissue>
    </source>
</reference>